<dbReference type="InParanoid" id="B9H5T0"/>
<evidence type="ECO:0000313" key="2">
    <source>
        <dbReference type="Proteomes" id="UP000006729"/>
    </source>
</evidence>
<accession>B9H5T0</accession>
<reference evidence="1 2" key="1">
    <citation type="journal article" date="2006" name="Science">
        <title>The genome of black cottonwood, Populus trichocarpa (Torr. &amp; Gray).</title>
        <authorList>
            <person name="Tuskan G.A."/>
            <person name="Difazio S."/>
            <person name="Jansson S."/>
            <person name="Bohlmann J."/>
            <person name="Grigoriev I."/>
            <person name="Hellsten U."/>
            <person name="Putnam N."/>
            <person name="Ralph S."/>
            <person name="Rombauts S."/>
            <person name="Salamov A."/>
            <person name="Schein J."/>
            <person name="Sterck L."/>
            <person name="Aerts A."/>
            <person name="Bhalerao R.R."/>
            <person name="Bhalerao R.P."/>
            <person name="Blaudez D."/>
            <person name="Boerjan W."/>
            <person name="Brun A."/>
            <person name="Brunner A."/>
            <person name="Busov V."/>
            <person name="Campbell M."/>
            <person name="Carlson J."/>
            <person name="Chalot M."/>
            <person name="Chapman J."/>
            <person name="Chen G.L."/>
            <person name="Cooper D."/>
            <person name="Coutinho P.M."/>
            <person name="Couturier J."/>
            <person name="Covert S."/>
            <person name="Cronk Q."/>
            <person name="Cunningham R."/>
            <person name="Davis J."/>
            <person name="Degroeve S."/>
            <person name="Dejardin A."/>
            <person name="Depamphilis C."/>
            <person name="Detter J."/>
            <person name="Dirks B."/>
            <person name="Dubchak I."/>
            <person name="Duplessis S."/>
            <person name="Ehlting J."/>
            <person name="Ellis B."/>
            <person name="Gendler K."/>
            <person name="Goodstein D."/>
            <person name="Gribskov M."/>
            <person name="Grimwood J."/>
            <person name="Groover A."/>
            <person name="Gunter L."/>
            <person name="Hamberger B."/>
            <person name="Heinze B."/>
            <person name="Helariutta Y."/>
            <person name="Henrissat B."/>
            <person name="Holligan D."/>
            <person name="Holt R."/>
            <person name="Huang W."/>
            <person name="Islam-Faridi N."/>
            <person name="Jones S."/>
            <person name="Jones-Rhoades M."/>
            <person name="Jorgensen R."/>
            <person name="Joshi C."/>
            <person name="Kangasjarvi J."/>
            <person name="Karlsson J."/>
            <person name="Kelleher C."/>
            <person name="Kirkpatrick R."/>
            <person name="Kirst M."/>
            <person name="Kohler A."/>
            <person name="Kalluri U."/>
            <person name="Larimer F."/>
            <person name="Leebens-Mack J."/>
            <person name="Leple J.C."/>
            <person name="Locascio P."/>
            <person name="Lou Y."/>
            <person name="Lucas S."/>
            <person name="Martin F."/>
            <person name="Montanini B."/>
            <person name="Napoli C."/>
            <person name="Nelson D.R."/>
            <person name="Nelson C."/>
            <person name="Nieminen K."/>
            <person name="Nilsson O."/>
            <person name="Pereda V."/>
            <person name="Peter G."/>
            <person name="Philippe R."/>
            <person name="Pilate G."/>
            <person name="Poliakov A."/>
            <person name="Razumovskaya J."/>
            <person name="Richardson P."/>
            <person name="Rinaldi C."/>
            <person name="Ritland K."/>
            <person name="Rouze P."/>
            <person name="Ryaboy D."/>
            <person name="Schmutz J."/>
            <person name="Schrader J."/>
            <person name="Segerman B."/>
            <person name="Shin H."/>
            <person name="Siddiqui A."/>
            <person name="Sterky F."/>
            <person name="Terry A."/>
            <person name="Tsai C.J."/>
            <person name="Uberbacher E."/>
            <person name="Unneberg P."/>
            <person name="Vahala J."/>
            <person name="Wall K."/>
            <person name="Wessler S."/>
            <person name="Yang G."/>
            <person name="Yin T."/>
            <person name="Douglas C."/>
            <person name="Marra M."/>
            <person name="Sandberg G."/>
            <person name="Van de Peer Y."/>
            <person name="Rokhsar D."/>
        </authorList>
    </citation>
    <scope>NUCLEOTIDE SEQUENCE [LARGE SCALE GENOMIC DNA]</scope>
    <source>
        <strain evidence="2">cv. Nisqually</strain>
    </source>
</reference>
<dbReference type="HOGENOM" id="CLU_1819168_0_0_1"/>
<proteinExistence type="predicted"/>
<dbReference type="Proteomes" id="UP000006729">
    <property type="component" value="Chromosome 5"/>
</dbReference>
<organism evidence="1 2">
    <name type="scientific">Populus trichocarpa</name>
    <name type="common">Western balsam poplar</name>
    <name type="synonym">Populus balsamifera subsp. trichocarpa</name>
    <dbReference type="NCBI Taxonomy" id="3694"/>
    <lineage>
        <taxon>Eukaryota</taxon>
        <taxon>Viridiplantae</taxon>
        <taxon>Streptophyta</taxon>
        <taxon>Embryophyta</taxon>
        <taxon>Tracheophyta</taxon>
        <taxon>Spermatophyta</taxon>
        <taxon>Magnoliopsida</taxon>
        <taxon>eudicotyledons</taxon>
        <taxon>Gunneridae</taxon>
        <taxon>Pentapetalae</taxon>
        <taxon>rosids</taxon>
        <taxon>fabids</taxon>
        <taxon>Malpighiales</taxon>
        <taxon>Salicaceae</taxon>
        <taxon>Saliceae</taxon>
        <taxon>Populus</taxon>
    </lineage>
</organism>
<name>B9H5T0_POPTR</name>
<dbReference type="AlphaFoldDB" id="B9H5T0"/>
<sequence>MTRGHREGGEWLMSKTTRYAYDTRKRKKQSCLLDKWRITEKSRSNGLFCGTKDEDSLISSLSFDLDPSHEDAAMNSFRVLLAASCSKEPLRPSTKQTVNLQTYRIQQTKSDESLPTIQIFVGQFFTPVFTYCFDRGEDVFSP</sequence>
<protein>
    <submittedName>
        <fullName evidence="1">Uncharacterized protein</fullName>
    </submittedName>
</protein>
<gene>
    <name evidence="1" type="ORF">POPTR_005G093500</name>
</gene>
<keyword evidence="2" id="KW-1185">Reference proteome</keyword>
<evidence type="ECO:0000313" key="1">
    <source>
        <dbReference type="EMBL" id="PNT35786.1"/>
    </source>
</evidence>
<dbReference type="EMBL" id="CM009294">
    <property type="protein sequence ID" value="PNT35786.1"/>
    <property type="molecule type" value="Genomic_DNA"/>
</dbReference>